<evidence type="ECO:0000256" key="6">
    <source>
        <dbReference type="ARBA" id="ARBA00022989"/>
    </source>
</evidence>
<feature type="transmembrane region" description="Helical" evidence="10">
    <location>
        <begin position="334"/>
        <end position="355"/>
    </location>
</feature>
<evidence type="ECO:0000256" key="7">
    <source>
        <dbReference type="ARBA" id="ARBA00023098"/>
    </source>
</evidence>
<organism evidence="12 13">
    <name type="scientific">Globisporangium ultimum (strain ATCC 200006 / CBS 805.95 / DAOM BR144)</name>
    <name type="common">Pythium ultimum</name>
    <dbReference type="NCBI Taxonomy" id="431595"/>
    <lineage>
        <taxon>Eukaryota</taxon>
        <taxon>Sar</taxon>
        <taxon>Stramenopiles</taxon>
        <taxon>Oomycota</taxon>
        <taxon>Peronosporomycetes</taxon>
        <taxon>Pythiales</taxon>
        <taxon>Pythiaceae</taxon>
        <taxon>Globisporangium</taxon>
    </lineage>
</organism>
<keyword evidence="13" id="KW-1185">Reference proteome</keyword>
<dbReference type="PANTHER" id="PTHR21290:SF62">
    <property type="entry name" value="PHOSPHATIDYLINOSITOL:CERAMIDE INOSITOLPHOSPHOTRANSFERASE 1-RELATED"/>
    <property type="match status" value="1"/>
</dbReference>
<keyword evidence="5" id="KW-0746">Sphingolipid metabolism</keyword>
<keyword evidence="7" id="KW-0443">Lipid metabolism</keyword>
<proteinExistence type="inferred from homology"/>
<dbReference type="GO" id="GO:0000139">
    <property type="term" value="C:Golgi membrane"/>
    <property type="evidence" value="ECO:0007669"/>
    <property type="project" value="TreeGrafter"/>
</dbReference>
<dbReference type="InterPro" id="IPR025749">
    <property type="entry name" value="Sphingomyelin_synth-like_dom"/>
</dbReference>
<reference evidence="13" key="1">
    <citation type="journal article" date="2010" name="Genome Biol.">
        <title>Genome sequence of the necrotrophic plant pathogen Pythium ultimum reveals original pathogenicity mechanisms and effector repertoire.</title>
        <authorList>
            <person name="Levesque C.A."/>
            <person name="Brouwer H."/>
            <person name="Cano L."/>
            <person name="Hamilton J.P."/>
            <person name="Holt C."/>
            <person name="Huitema E."/>
            <person name="Raffaele S."/>
            <person name="Robideau G.P."/>
            <person name="Thines M."/>
            <person name="Win J."/>
            <person name="Zerillo M.M."/>
            <person name="Beakes G.W."/>
            <person name="Boore J.L."/>
            <person name="Busam D."/>
            <person name="Dumas B."/>
            <person name="Ferriera S."/>
            <person name="Fuerstenberg S.I."/>
            <person name="Gachon C.M."/>
            <person name="Gaulin E."/>
            <person name="Govers F."/>
            <person name="Grenville-Briggs L."/>
            <person name="Horner N."/>
            <person name="Hostetler J."/>
            <person name="Jiang R.H."/>
            <person name="Johnson J."/>
            <person name="Krajaejun T."/>
            <person name="Lin H."/>
            <person name="Meijer H.J."/>
            <person name="Moore B."/>
            <person name="Morris P."/>
            <person name="Phuntmart V."/>
            <person name="Puiu D."/>
            <person name="Shetty J."/>
            <person name="Stajich J.E."/>
            <person name="Tripathy S."/>
            <person name="Wawra S."/>
            <person name="van West P."/>
            <person name="Whitty B.R."/>
            <person name="Coutinho P.M."/>
            <person name="Henrissat B."/>
            <person name="Martin F."/>
            <person name="Thomas P.D."/>
            <person name="Tyler B.M."/>
            <person name="De Vries R.P."/>
            <person name="Kamoun S."/>
            <person name="Yandell M."/>
            <person name="Tisserat N."/>
            <person name="Buell C.R."/>
        </authorList>
    </citation>
    <scope>NUCLEOTIDE SEQUENCE</scope>
    <source>
        <strain evidence="13">DAOM:BR144</strain>
    </source>
</reference>
<feature type="transmembrane region" description="Helical" evidence="10">
    <location>
        <begin position="128"/>
        <end position="146"/>
    </location>
</feature>
<name>K3X811_GLOUD</name>
<evidence type="ECO:0000256" key="5">
    <source>
        <dbReference type="ARBA" id="ARBA00022919"/>
    </source>
</evidence>
<dbReference type="eggNOG" id="KOG3058">
    <property type="taxonomic scope" value="Eukaryota"/>
</dbReference>
<dbReference type="VEuPathDB" id="FungiDB:PYU1_G013331"/>
<feature type="transmembrane region" description="Helical" evidence="10">
    <location>
        <begin position="244"/>
        <end position="264"/>
    </location>
</feature>
<dbReference type="GO" id="GO:0005886">
    <property type="term" value="C:plasma membrane"/>
    <property type="evidence" value="ECO:0007669"/>
    <property type="project" value="TreeGrafter"/>
</dbReference>
<sequence>MSGPAMTIALDIGDATALDDQENGGGSADATSHKEDARAKSASLNGTAKGDGRGGDSASFHVDMGVMMTKSKSKPTTWWLCALCKSVDVRELLGFIAWEALIVLIVVLAVANWIFFFKYVVEPEDPHVSLKFGTLWSMFTVSLLSFRSAVRAKCGDDVRALADHAEIFIAVSLAMVFSTNIAFYLHAPSDTPLRDLGFMLVPAQAVDSPWRPVSDVLTAVMPVVAMVQTYFMTRANRCRVISTFFRVATVSYALRMLTVSLTSLPGPAPHCRPGSGLYFPPQTWIDIVTRVGPMYGNFNSCGDLIFSGHMAYTNSALLLYLRTMDQHFVRFSKLRWTLGAVFLLTLATLCVSGRKHYSVDVMLGIMISTLVFFHFEHGWVPACVHHQPQRHGRRTIDTAWYVTSPYSSSKGKVKDLDLDYGGYGFEDGSAFSHNDSRDQLLFRFGKNQQ</sequence>
<dbReference type="GO" id="GO:0033188">
    <property type="term" value="F:sphingomyelin synthase activity"/>
    <property type="evidence" value="ECO:0007669"/>
    <property type="project" value="TreeGrafter"/>
</dbReference>
<accession>K3X811</accession>
<keyword evidence="4 10" id="KW-0812">Transmembrane</keyword>
<dbReference type="GO" id="GO:0047493">
    <property type="term" value="F:ceramide cholinephosphotransferase activity"/>
    <property type="evidence" value="ECO:0007669"/>
    <property type="project" value="TreeGrafter"/>
</dbReference>
<dbReference type="Pfam" id="PF14360">
    <property type="entry name" value="PAP2_C"/>
    <property type="match status" value="1"/>
</dbReference>
<reference evidence="12" key="3">
    <citation type="submission" date="2015-02" db="UniProtKB">
        <authorList>
            <consortium name="EnsemblProtists"/>
        </authorList>
    </citation>
    <scope>IDENTIFICATION</scope>
    <source>
        <strain evidence="12">DAOM BR144</strain>
    </source>
</reference>
<keyword evidence="3" id="KW-0808">Transferase</keyword>
<dbReference type="STRING" id="431595.K3X811"/>
<dbReference type="PANTHER" id="PTHR21290">
    <property type="entry name" value="SPHINGOMYELIN SYNTHETASE"/>
    <property type="match status" value="1"/>
</dbReference>
<dbReference type="EMBL" id="GL376609">
    <property type="status" value="NOT_ANNOTATED_CDS"/>
    <property type="molecule type" value="Genomic_DNA"/>
</dbReference>
<reference evidence="13" key="2">
    <citation type="submission" date="2010-04" db="EMBL/GenBank/DDBJ databases">
        <authorList>
            <person name="Buell R."/>
            <person name="Hamilton J."/>
            <person name="Hostetler J."/>
        </authorList>
    </citation>
    <scope>NUCLEOTIDE SEQUENCE [LARGE SCALE GENOMIC DNA]</scope>
    <source>
        <strain evidence="13">DAOM:BR144</strain>
    </source>
</reference>
<dbReference type="InterPro" id="IPR045221">
    <property type="entry name" value="Sphingomyelin_synth-like"/>
</dbReference>
<evidence type="ECO:0000256" key="1">
    <source>
        <dbReference type="ARBA" id="ARBA00004141"/>
    </source>
</evidence>
<feature type="transmembrane region" description="Helical" evidence="10">
    <location>
        <begin position="167"/>
        <end position="187"/>
    </location>
</feature>
<dbReference type="AlphaFoldDB" id="K3X811"/>
<evidence type="ECO:0000259" key="11">
    <source>
        <dbReference type="Pfam" id="PF14360"/>
    </source>
</evidence>
<evidence type="ECO:0000256" key="9">
    <source>
        <dbReference type="SAM" id="MobiDB-lite"/>
    </source>
</evidence>
<feature type="region of interest" description="Disordered" evidence="9">
    <location>
        <begin position="17"/>
        <end position="55"/>
    </location>
</feature>
<feature type="transmembrane region" description="Helical" evidence="10">
    <location>
        <begin position="361"/>
        <end position="384"/>
    </location>
</feature>
<protein>
    <recommendedName>
        <fullName evidence="11">Sphingomyelin synthase-like domain-containing protein</fullName>
    </recommendedName>
</protein>
<dbReference type="GO" id="GO:0005789">
    <property type="term" value="C:endoplasmic reticulum membrane"/>
    <property type="evidence" value="ECO:0007669"/>
    <property type="project" value="TreeGrafter"/>
</dbReference>
<evidence type="ECO:0000313" key="13">
    <source>
        <dbReference type="Proteomes" id="UP000019132"/>
    </source>
</evidence>
<evidence type="ECO:0000256" key="4">
    <source>
        <dbReference type="ARBA" id="ARBA00022692"/>
    </source>
</evidence>
<evidence type="ECO:0000256" key="2">
    <source>
        <dbReference type="ARBA" id="ARBA00005441"/>
    </source>
</evidence>
<dbReference type="GO" id="GO:0046513">
    <property type="term" value="P:ceramide biosynthetic process"/>
    <property type="evidence" value="ECO:0007669"/>
    <property type="project" value="TreeGrafter"/>
</dbReference>
<evidence type="ECO:0000256" key="10">
    <source>
        <dbReference type="SAM" id="Phobius"/>
    </source>
</evidence>
<dbReference type="Proteomes" id="UP000019132">
    <property type="component" value="Unassembled WGS sequence"/>
</dbReference>
<comment type="subcellular location">
    <subcellularLocation>
        <location evidence="1">Membrane</location>
        <topology evidence="1">Multi-pass membrane protein</topology>
    </subcellularLocation>
</comment>
<comment type="similarity">
    <text evidence="2">Belongs to the sphingomyelin synthase family.</text>
</comment>
<feature type="transmembrane region" description="Helical" evidence="10">
    <location>
        <begin position="216"/>
        <end position="232"/>
    </location>
</feature>
<evidence type="ECO:0000256" key="8">
    <source>
        <dbReference type="ARBA" id="ARBA00023136"/>
    </source>
</evidence>
<dbReference type="InParanoid" id="K3X811"/>
<evidence type="ECO:0000313" key="12">
    <source>
        <dbReference type="EnsemblProtists" id="PYU1_T013360"/>
    </source>
</evidence>
<feature type="transmembrane region" description="Helical" evidence="10">
    <location>
        <begin position="304"/>
        <end position="322"/>
    </location>
</feature>
<dbReference type="EnsemblProtists" id="PYU1_T013360">
    <property type="protein sequence ID" value="PYU1_T013360"/>
    <property type="gene ID" value="PYU1_G013331"/>
</dbReference>
<feature type="transmembrane region" description="Helical" evidence="10">
    <location>
        <begin position="92"/>
        <end position="116"/>
    </location>
</feature>
<evidence type="ECO:0000256" key="3">
    <source>
        <dbReference type="ARBA" id="ARBA00022679"/>
    </source>
</evidence>
<feature type="domain" description="Sphingomyelin synthase-like" evidence="11">
    <location>
        <begin position="300"/>
        <end position="377"/>
    </location>
</feature>
<keyword evidence="6 10" id="KW-1133">Transmembrane helix</keyword>
<keyword evidence="8 10" id="KW-0472">Membrane</keyword>
<dbReference type="HOGENOM" id="CLU_047781_0_0_1"/>